<dbReference type="AlphaFoldDB" id="A0A169SY92"/>
<proteinExistence type="inferred from homology"/>
<feature type="domain" description="Type I restriction modification DNA specificity" evidence="5">
    <location>
        <begin position="2"/>
        <end position="177"/>
    </location>
</feature>
<sequence length="431" mass="49885">MEFNKFKLKELLQVNPRMTLKKGSKAKKIAMENIKEFQKKIDNFTIEEFKSGSKFQNGDTLLARITPCLENGKTAYVDILEDDEIAFGSTEFFVLRPIDNKLDSQFLYYLFRTKKVREIIIKSMTGTSGRQRAQKDSILEYKCEVPTIEYQRKIAIILKNLDDKIEINKKIIANLEELSQTLFKRWFVDFEFPDEDGNPYKSSGGEMIDSELGKIPKNWRKTTLGNYIDLDKGLSYKGKFLDKKNEIEESIPMLSLSNFQFYSGFKNEKTKYYFGDFKDKHKVKAGDIIIAATDLTQDRKMLGAPALVPNLNENMIYSLDVFKVKESTLPKYVAYFLMQTNKYREFVEGSATGTTVLRVSKDMILKVPIIIDLNIANEFNEIIKKYMQKIEKLNTENEILVDLRDTLLPKLMSGEIEIPDDIEVNTDELSI</sequence>
<organism evidence="6">
    <name type="scientific">Staphylococcus epidermidis</name>
    <dbReference type="NCBI Taxonomy" id="1282"/>
    <lineage>
        <taxon>Bacteria</taxon>
        <taxon>Bacillati</taxon>
        <taxon>Bacillota</taxon>
        <taxon>Bacilli</taxon>
        <taxon>Bacillales</taxon>
        <taxon>Staphylococcaceae</taxon>
        <taxon>Staphylococcus</taxon>
    </lineage>
</organism>
<dbReference type="InterPro" id="IPR052021">
    <property type="entry name" value="Type-I_RS_S_subunit"/>
</dbReference>
<keyword evidence="3" id="KW-0238">DNA-binding</keyword>
<dbReference type="InterPro" id="IPR000055">
    <property type="entry name" value="Restrct_endonuc_typeI_TRD"/>
</dbReference>
<protein>
    <submittedName>
        <fullName evidence="6">Type I restriction modification DNA specificity domain protein</fullName>
    </submittedName>
</protein>
<evidence type="ECO:0000256" key="4">
    <source>
        <dbReference type="SAM" id="Coils"/>
    </source>
</evidence>
<evidence type="ECO:0000256" key="3">
    <source>
        <dbReference type="ARBA" id="ARBA00023125"/>
    </source>
</evidence>
<dbReference type="GO" id="GO:0009307">
    <property type="term" value="P:DNA restriction-modification system"/>
    <property type="evidence" value="ECO:0007669"/>
    <property type="project" value="UniProtKB-KW"/>
</dbReference>
<name>A0A169SY92_STAEP</name>
<dbReference type="CDD" id="cd17260">
    <property type="entry name" value="RMtype1_S_EcoEI-TRD1-CR1_like"/>
    <property type="match status" value="1"/>
</dbReference>
<evidence type="ECO:0000256" key="1">
    <source>
        <dbReference type="ARBA" id="ARBA00010923"/>
    </source>
</evidence>
<feature type="coiled-coil region" evidence="4">
    <location>
        <begin position="376"/>
        <end position="403"/>
    </location>
</feature>
<dbReference type="PANTHER" id="PTHR30408:SF13">
    <property type="entry name" value="TYPE I RESTRICTION ENZYME HINDI SPECIFICITY SUBUNIT"/>
    <property type="match status" value="1"/>
</dbReference>
<evidence type="ECO:0000259" key="5">
    <source>
        <dbReference type="Pfam" id="PF01420"/>
    </source>
</evidence>
<keyword evidence="4" id="KW-0175">Coiled coil</keyword>
<evidence type="ECO:0000313" key="6">
    <source>
        <dbReference type="EMBL" id="BAU98152.1"/>
    </source>
</evidence>
<dbReference type="InterPro" id="IPR044946">
    <property type="entry name" value="Restrct_endonuc_typeI_TRD_sf"/>
</dbReference>
<keyword evidence="2" id="KW-0680">Restriction system</keyword>
<accession>A0A169SY92</accession>
<dbReference type="PATRIC" id="fig|1282.1161.peg.1300"/>
<evidence type="ECO:0000256" key="2">
    <source>
        <dbReference type="ARBA" id="ARBA00022747"/>
    </source>
</evidence>
<dbReference type="Gene3D" id="3.90.220.20">
    <property type="entry name" value="DNA methylase specificity domains"/>
    <property type="match status" value="2"/>
</dbReference>
<comment type="similarity">
    <text evidence="1">Belongs to the type-I restriction system S methylase family.</text>
</comment>
<dbReference type="RefSeq" id="WP_002504281.1">
    <property type="nucleotide sequence ID" value="NZ_CP013943.1"/>
</dbReference>
<dbReference type="PANTHER" id="PTHR30408">
    <property type="entry name" value="TYPE-1 RESTRICTION ENZYME ECOKI SPECIFICITY PROTEIN"/>
    <property type="match status" value="1"/>
</dbReference>
<reference evidence="6" key="1">
    <citation type="submission" date="2015-09" db="EMBL/GenBank/DDBJ databases">
        <title>Distribution of SCCmec types in fusidic acid resistant Staphylococcus epidermidis and identification of a novel SCC7684 element.</title>
        <authorList>
            <person name="Chen H.J."/>
            <person name="Teng L.J."/>
        </authorList>
    </citation>
    <scope>NUCLEOTIDE SEQUENCE</scope>
    <source>
        <strain evidence="6">NTUH-7684</strain>
    </source>
</reference>
<dbReference type="Pfam" id="PF01420">
    <property type="entry name" value="Methylase_S"/>
    <property type="match status" value="1"/>
</dbReference>
<dbReference type="SUPFAM" id="SSF116734">
    <property type="entry name" value="DNA methylase specificity domain"/>
    <property type="match status" value="2"/>
</dbReference>
<dbReference type="GO" id="GO:0003677">
    <property type="term" value="F:DNA binding"/>
    <property type="evidence" value="ECO:0007669"/>
    <property type="project" value="UniProtKB-KW"/>
</dbReference>
<dbReference type="EMBL" id="LC085180">
    <property type="protein sequence ID" value="BAU98152.1"/>
    <property type="molecule type" value="Genomic_DNA"/>
</dbReference>
<gene>
    <name evidence="6" type="primary">hsdS</name>
</gene>